<reference evidence="3" key="1">
    <citation type="journal article" date="2011" name="Environ. Microbiol.">
        <title>Genomic insights into the metabolic potential of the polycyclic aromatic hydrocarbon degrading sulfate-reducing Deltaproteobacterium N47.</title>
        <authorList>
            <person name="Bergmann F."/>
            <person name="Selesi D."/>
            <person name="Weinmaier T."/>
            <person name="Tischler P."/>
            <person name="Rattei T."/>
            <person name="Meckenstock R.U."/>
        </authorList>
    </citation>
    <scope>NUCLEOTIDE SEQUENCE</scope>
</reference>
<keyword evidence="1" id="KW-1133">Transmembrane helix</keyword>
<organism evidence="3">
    <name type="scientific">uncultured Desulfobacterium sp</name>
    <dbReference type="NCBI Taxonomy" id="201089"/>
    <lineage>
        <taxon>Bacteria</taxon>
        <taxon>Pseudomonadati</taxon>
        <taxon>Thermodesulfobacteriota</taxon>
        <taxon>Desulfobacteria</taxon>
        <taxon>Desulfobacterales</taxon>
        <taxon>Desulfobacteriaceae</taxon>
        <taxon>Desulfobacterium</taxon>
        <taxon>environmental samples</taxon>
    </lineage>
</organism>
<evidence type="ECO:0000256" key="2">
    <source>
        <dbReference type="SAM" id="SignalP"/>
    </source>
</evidence>
<keyword evidence="1" id="KW-0812">Transmembrane</keyword>
<feature type="transmembrane region" description="Helical" evidence="1">
    <location>
        <begin position="35"/>
        <end position="54"/>
    </location>
</feature>
<name>E1YA98_9BACT</name>
<keyword evidence="2" id="KW-0732">Signal</keyword>
<dbReference type="AlphaFoldDB" id="E1YA98"/>
<protein>
    <submittedName>
        <fullName evidence="3">Uncharacterized protein</fullName>
    </submittedName>
</protein>
<feature type="signal peptide" evidence="2">
    <location>
        <begin position="1"/>
        <end position="21"/>
    </location>
</feature>
<dbReference type="EMBL" id="FR695866">
    <property type="protein sequence ID" value="CBX27492.1"/>
    <property type="molecule type" value="Genomic_DNA"/>
</dbReference>
<feature type="transmembrane region" description="Helical" evidence="1">
    <location>
        <begin position="117"/>
        <end position="138"/>
    </location>
</feature>
<sequence>MKYIHKSLFSAFLLLSIVLFTVSDGQCRDGYGLGVYPQVAGSPTMLLIGTFYPADKRPKVDFITIKIREKKFYFKIDIARNLTGTEHAYTVLNQLLPPELKLIGSDKMIDSLLKKNIIGKLYSLKGTIYIFPITSFIFPW</sequence>
<gene>
    <name evidence="3" type="ORF">N47_H23140</name>
</gene>
<keyword evidence="1" id="KW-0472">Membrane</keyword>
<proteinExistence type="predicted"/>
<evidence type="ECO:0000256" key="1">
    <source>
        <dbReference type="SAM" id="Phobius"/>
    </source>
</evidence>
<evidence type="ECO:0000313" key="3">
    <source>
        <dbReference type="EMBL" id="CBX27492.1"/>
    </source>
</evidence>
<feature type="chain" id="PRO_5003154851" evidence="2">
    <location>
        <begin position="22"/>
        <end position="140"/>
    </location>
</feature>
<accession>E1YA98</accession>